<sequence length="258" mass="29591">MEDKENILNTFSSNSENTEVLQAKYENFLTELASGKGQLDGITKLGDDLLKKQHSKKGEIKYRYAQVTKRWEHIQALKDERAQELLSSADIKSFLHTCEDAKSQLLEKLVQLDTSGVGSSASALKAEEQSQSQAEREIEALERKIEYLKSVAKMKRDCSPAESAAIMEEVYALEELLQQVKGQASKRQRIIEEAQRLQLFQKESRDLLLWSKAAEERLLEEDNSFDVASAQALLNENQELRLEIEQQRERFCNAWLHQ</sequence>
<dbReference type="InterPro" id="IPR002017">
    <property type="entry name" value="Spectrin_repeat"/>
</dbReference>
<comment type="caution">
    <text evidence="4">The sequence shown here is derived from an EMBL/GenBank/DDBJ whole genome shotgun (WGS) entry which is preliminary data.</text>
</comment>
<dbReference type="AlphaFoldDB" id="A0A8J4U4W5"/>
<dbReference type="SMART" id="SM00150">
    <property type="entry name" value="SPEC"/>
    <property type="match status" value="2"/>
</dbReference>
<proteinExistence type="predicted"/>
<evidence type="ECO:0000256" key="3">
    <source>
        <dbReference type="SAM" id="Coils"/>
    </source>
</evidence>
<evidence type="ECO:0000256" key="1">
    <source>
        <dbReference type="ARBA" id="ARBA00022737"/>
    </source>
</evidence>
<dbReference type="Pfam" id="PF00435">
    <property type="entry name" value="Spectrin"/>
    <property type="match status" value="2"/>
</dbReference>
<dbReference type="OrthoDB" id="8953285at2759"/>
<keyword evidence="2" id="KW-0009">Actin-binding</keyword>
<name>A0A8J4U4W5_CLAMG</name>
<dbReference type="Gene3D" id="1.20.58.60">
    <property type="match status" value="2"/>
</dbReference>
<dbReference type="CDD" id="cd00176">
    <property type="entry name" value="SPEC"/>
    <property type="match status" value="1"/>
</dbReference>
<keyword evidence="1" id="KW-0677">Repeat</keyword>
<dbReference type="SUPFAM" id="SSF46966">
    <property type="entry name" value="Spectrin repeat"/>
    <property type="match status" value="2"/>
</dbReference>
<evidence type="ECO:0000313" key="5">
    <source>
        <dbReference type="Proteomes" id="UP000727407"/>
    </source>
</evidence>
<dbReference type="GO" id="GO:0003779">
    <property type="term" value="F:actin binding"/>
    <property type="evidence" value="ECO:0007669"/>
    <property type="project" value="UniProtKB-KW"/>
</dbReference>
<gene>
    <name evidence="4" type="primary">sptbn5</name>
    <name evidence="4" type="ORF">DAT39_010193</name>
</gene>
<protein>
    <submittedName>
        <fullName evidence="4">Spectrin beta chain, non-erythrocytic 5</fullName>
    </submittedName>
</protein>
<organism evidence="4 5">
    <name type="scientific">Clarias magur</name>
    <name type="common">Asian catfish</name>
    <name type="synonym">Macropteronotus magur</name>
    <dbReference type="NCBI Taxonomy" id="1594786"/>
    <lineage>
        <taxon>Eukaryota</taxon>
        <taxon>Metazoa</taxon>
        <taxon>Chordata</taxon>
        <taxon>Craniata</taxon>
        <taxon>Vertebrata</taxon>
        <taxon>Euteleostomi</taxon>
        <taxon>Actinopterygii</taxon>
        <taxon>Neopterygii</taxon>
        <taxon>Teleostei</taxon>
        <taxon>Ostariophysi</taxon>
        <taxon>Siluriformes</taxon>
        <taxon>Clariidae</taxon>
        <taxon>Clarias</taxon>
    </lineage>
</organism>
<dbReference type="EMBL" id="QNUK01000145">
    <property type="protein sequence ID" value="KAF5900113.1"/>
    <property type="molecule type" value="Genomic_DNA"/>
</dbReference>
<keyword evidence="3" id="KW-0175">Coiled coil</keyword>
<evidence type="ECO:0000256" key="2">
    <source>
        <dbReference type="ARBA" id="ARBA00023203"/>
    </source>
</evidence>
<accession>A0A8J4U4W5</accession>
<keyword evidence="5" id="KW-1185">Reference proteome</keyword>
<dbReference type="Proteomes" id="UP000727407">
    <property type="component" value="Unassembled WGS sequence"/>
</dbReference>
<dbReference type="PANTHER" id="PTHR11915">
    <property type="entry name" value="SPECTRIN/FILAMIN RELATED CYTOSKELETAL PROTEIN"/>
    <property type="match status" value="1"/>
</dbReference>
<evidence type="ECO:0000313" key="4">
    <source>
        <dbReference type="EMBL" id="KAF5900113.1"/>
    </source>
</evidence>
<dbReference type="InterPro" id="IPR018159">
    <property type="entry name" value="Spectrin/alpha-actinin"/>
</dbReference>
<reference evidence="4" key="1">
    <citation type="submission" date="2020-07" db="EMBL/GenBank/DDBJ databases">
        <title>Clarias magur genome sequencing, assembly and annotation.</title>
        <authorList>
            <person name="Kushwaha B."/>
            <person name="Kumar R."/>
            <person name="Das P."/>
            <person name="Joshi C.G."/>
            <person name="Kumar D."/>
            <person name="Nagpure N.S."/>
            <person name="Pandey M."/>
            <person name="Agarwal S."/>
            <person name="Srivastava S."/>
            <person name="Singh M."/>
            <person name="Sahoo L."/>
            <person name="Jayasankar P."/>
            <person name="Meher P.K."/>
            <person name="Koringa P.G."/>
            <person name="Iquebal M.A."/>
            <person name="Das S.P."/>
            <person name="Bit A."/>
            <person name="Patnaik S."/>
            <person name="Patel N."/>
            <person name="Shah T.M."/>
            <person name="Hinsu A."/>
            <person name="Jena J.K."/>
        </authorList>
    </citation>
    <scope>NUCLEOTIDE SEQUENCE</scope>
    <source>
        <strain evidence="4">CIFAMagur01</strain>
        <tissue evidence="4">Testis</tissue>
    </source>
</reference>
<feature type="coiled-coil region" evidence="3">
    <location>
        <begin position="124"/>
        <end position="193"/>
    </location>
</feature>